<dbReference type="OrthoDB" id="7427830at2"/>
<evidence type="ECO:0000256" key="1">
    <source>
        <dbReference type="SAM" id="MobiDB-lite"/>
    </source>
</evidence>
<dbReference type="Gene3D" id="1.10.238.10">
    <property type="entry name" value="EF-hand"/>
    <property type="match status" value="1"/>
</dbReference>
<dbReference type="PROSITE" id="PS51257">
    <property type="entry name" value="PROKAR_LIPOPROTEIN"/>
    <property type="match status" value="1"/>
</dbReference>
<organism evidence="3 4">
    <name type="scientific">Pacificimonas flava</name>
    <dbReference type="NCBI Taxonomy" id="1234595"/>
    <lineage>
        <taxon>Bacteria</taxon>
        <taxon>Pseudomonadati</taxon>
        <taxon>Pseudomonadota</taxon>
        <taxon>Alphaproteobacteria</taxon>
        <taxon>Sphingomonadales</taxon>
        <taxon>Sphingosinicellaceae</taxon>
        <taxon>Pacificimonas</taxon>
    </lineage>
</organism>
<dbReference type="InterPro" id="IPR018247">
    <property type="entry name" value="EF_Hand_1_Ca_BS"/>
</dbReference>
<gene>
    <name evidence="3" type="ORF">B5C34_01100</name>
</gene>
<dbReference type="InterPro" id="IPR011992">
    <property type="entry name" value="EF-hand-dom_pair"/>
</dbReference>
<protein>
    <recommendedName>
        <fullName evidence="5">EF-hand domain-containing protein</fullName>
    </recommendedName>
</protein>
<accession>A0A219B1V2</accession>
<reference evidence="4" key="1">
    <citation type="submission" date="2017-05" db="EMBL/GenBank/DDBJ databases">
        <authorList>
            <person name="Lin X."/>
        </authorList>
    </citation>
    <scope>NUCLEOTIDE SEQUENCE [LARGE SCALE GENOMIC DNA]</scope>
    <source>
        <strain evidence="4">JLT2012</strain>
    </source>
</reference>
<evidence type="ECO:0000313" key="3">
    <source>
        <dbReference type="EMBL" id="OWV32184.1"/>
    </source>
</evidence>
<proteinExistence type="predicted"/>
<keyword evidence="2" id="KW-0732">Signal</keyword>
<dbReference type="EMBL" id="NFZT01000001">
    <property type="protein sequence ID" value="OWV32184.1"/>
    <property type="molecule type" value="Genomic_DNA"/>
</dbReference>
<dbReference type="SUPFAM" id="SSF47473">
    <property type="entry name" value="EF-hand"/>
    <property type="match status" value="1"/>
</dbReference>
<keyword evidence="4" id="KW-1185">Reference proteome</keyword>
<feature type="region of interest" description="Disordered" evidence="1">
    <location>
        <begin position="90"/>
        <end position="143"/>
    </location>
</feature>
<dbReference type="AlphaFoldDB" id="A0A219B1V2"/>
<evidence type="ECO:0000256" key="2">
    <source>
        <dbReference type="SAM" id="SignalP"/>
    </source>
</evidence>
<feature type="chain" id="PRO_5013211059" description="EF-hand domain-containing protein" evidence="2">
    <location>
        <begin position="25"/>
        <end position="223"/>
    </location>
</feature>
<evidence type="ECO:0008006" key="5">
    <source>
        <dbReference type="Google" id="ProtNLM"/>
    </source>
</evidence>
<comment type="caution">
    <text evidence="3">The sequence shown here is derived from an EMBL/GenBank/DDBJ whole genome shotgun (WGS) entry which is preliminary data.</text>
</comment>
<evidence type="ECO:0000313" key="4">
    <source>
        <dbReference type="Proteomes" id="UP000198462"/>
    </source>
</evidence>
<name>A0A219B1V2_9SPHN</name>
<dbReference type="Proteomes" id="UP000198462">
    <property type="component" value="Unassembled WGS sequence"/>
</dbReference>
<dbReference type="PROSITE" id="PS00018">
    <property type="entry name" value="EF_HAND_1"/>
    <property type="match status" value="1"/>
</dbReference>
<feature type="signal peptide" evidence="2">
    <location>
        <begin position="1"/>
        <end position="24"/>
    </location>
</feature>
<dbReference type="RefSeq" id="WP_088710981.1">
    <property type="nucleotide sequence ID" value="NZ_NFZT01000001.1"/>
</dbReference>
<sequence length="223" mass="23994">MLFNKALSTRTPLFAAIASTVALAACGSGADEADTVPDDTIGMEDESGMDTEDAMLGNDLDGEMQDGMMAGEETTYLVDETDEDEVTVAEARPSSDLEAMRATPMTAEQTERRSEIDTDEVSADTSAEVRARSEAGEPLYDPAMDGDASFASLDRDNNGRLSIAEFAVYDLANVNPTMKEGADDQTRPYVSTEAINMATDDFVRLDTDGDYFLSREEFRPAGG</sequence>